<keyword evidence="2" id="KW-0808">Transferase</keyword>
<reference evidence="2 3" key="1">
    <citation type="submission" date="2019-03" db="EMBL/GenBank/DDBJ databases">
        <title>Genomic Encyclopedia of Type Strains, Phase IV (KMG-IV): sequencing the most valuable type-strain genomes for metagenomic binning, comparative biology and taxonomic classification.</title>
        <authorList>
            <person name="Goeker M."/>
        </authorList>
    </citation>
    <scope>NUCLEOTIDE SEQUENCE [LARGE SCALE GENOMIC DNA]</scope>
    <source>
        <strain evidence="2 3">DSM 13605</strain>
    </source>
</reference>
<dbReference type="EMBL" id="SMAP01000002">
    <property type="protein sequence ID" value="TCT25166.1"/>
    <property type="molecule type" value="Genomic_DNA"/>
</dbReference>
<sequence length="267" mass="29873">MGLPADCLCLVLNLARAPQRLAAMQQKLSALGIAFARIEGVDGATLPADELARLTRVNRYYKPLRPGEVGCYLGHVQALRSFLASSAQFCLLLEDDACFEDGFLPALAAALERRRAEADPLCRWDVLKLCNTRRRWMPLAPLTASCCLVEYGPSVPSTTTAAVWTRAGAQRFVAAFAGVARPIDCDLQHPWEFGLRILSLHPPVVSAEPVPSTIGSGKPRSRNPWPKLRYEARRLWPRWHHFSRLYGPLFWLRWRRGTTCPPTDDRA</sequence>
<name>A0A4R3N7P3_9GAMM</name>
<feature type="domain" description="Glycosyl transferase family 25" evidence="1">
    <location>
        <begin position="10"/>
        <end position="115"/>
    </location>
</feature>
<comment type="caution">
    <text evidence="2">The sequence shown here is derived from an EMBL/GenBank/DDBJ whole genome shotgun (WGS) entry which is preliminary data.</text>
</comment>
<organism evidence="2 3">
    <name type="scientific">Thermomonas haemolytica</name>
    <dbReference type="NCBI Taxonomy" id="141949"/>
    <lineage>
        <taxon>Bacteria</taxon>
        <taxon>Pseudomonadati</taxon>
        <taxon>Pseudomonadota</taxon>
        <taxon>Gammaproteobacteria</taxon>
        <taxon>Lysobacterales</taxon>
        <taxon>Lysobacteraceae</taxon>
        <taxon>Thermomonas</taxon>
    </lineage>
</organism>
<accession>A0A4R3N7P3</accession>
<proteinExistence type="predicted"/>
<evidence type="ECO:0000259" key="1">
    <source>
        <dbReference type="Pfam" id="PF01755"/>
    </source>
</evidence>
<dbReference type="InterPro" id="IPR029044">
    <property type="entry name" value="Nucleotide-diphossugar_trans"/>
</dbReference>
<gene>
    <name evidence="2" type="ORF">EDC34_10253</name>
</gene>
<dbReference type="CDD" id="cd06532">
    <property type="entry name" value="Glyco_transf_25"/>
    <property type="match status" value="1"/>
</dbReference>
<dbReference type="OrthoDB" id="9816113at2"/>
<dbReference type="InterPro" id="IPR002654">
    <property type="entry name" value="Glyco_trans_25"/>
</dbReference>
<evidence type="ECO:0000313" key="3">
    <source>
        <dbReference type="Proteomes" id="UP000295414"/>
    </source>
</evidence>
<dbReference type="SUPFAM" id="SSF53448">
    <property type="entry name" value="Nucleotide-diphospho-sugar transferases"/>
    <property type="match status" value="1"/>
</dbReference>
<evidence type="ECO:0000313" key="2">
    <source>
        <dbReference type="EMBL" id="TCT25166.1"/>
    </source>
</evidence>
<dbReference type="Pfam" id="PF01755">
    <property type="entry name" value="Glyco_transf_25"/>
    <property type="match status" value="1"/>
</dbReference>
<protein>
    <submittedName>
        <fullName evidence="2">Glycosyl transferase family 25</fullName>
    </submittedName>
</protein>
<dbReference type="Proteomes" id="UP000295414">
    <property type="component" value="Unassembled WGS sequence"/>
</dbReference>
<keyword evidence="3" id="KW-1185">Reference proteome</keyword>
<dbReference type="GO" id="GO:0016740">
    <property type="term" value="F:transferase activity"/>
    <property type="evidence" value="ECO:0007669"/>
    <property type="project" value="UniProtKB-KW"/>
</dbReference>
<dbReference type="RefSeq" id="WP_114959534.1">
    <property type="nucleotide sequence ID" value="NZ_MSZW01000002.1"/>
</dbReference>
<dbReference type="AlphaFoldDB" id="A0A4R3N7P3"/>